<dbReference type="SUPFAM" id="SSF52540">
    <property type="entry name" value="P-loop containing nucleoside triphosphate hydrolases"/>
    <property type="match status" value="1"/>
</dbReference>
<dbReference type="InterPro" id="IPR052279">
    <property type="entry name" value="EngB_GTPase"/>
</dbReference>
<dbReference type="CDD" id="cd01876">
    <property type="entry name" value="YihA_EngB"/>
    <property type="match status" value="1"/>
</dbReference>
<comment type="cofactor">
    <cofactor evidence="1">
        <name>Mg(2+)</name>
        <dbReference type="ChEBI" id="CHEBI:18420"/>
    </cofactor>
</comment>
<evidence type="ECO:0000256" key="5">
    <source>
        <dbReference type="ARBA" id="ARBA00022741"/>
    </source>
</evidence>
<dbReference type="GO" id="GO:0046872">
    <property type="term" value="F:metal ion binding"/>
    <property type="evidence" value="ECO:0007669"/>
    <property type="project" value="UniProtKB-KW"/>
</dbReference>
<dbReference type="InterPro" id="IPR030393">
    <property type="entry name" value="G_ENGB_dom"/>
</dbReference>
<evidence type="ECO:0000256" key="3">
    <source>
        <dbReference type="ARBA" id="ARBA00015370"/>
    </source>
</evidence>
<name>A0A1V8SHW1_9PEZI</name>
<keyword evidence="7" id="KW-0342">GTP-binding</keyword>
<feature type="domain" description="EngB-type G" evidence="8">
    <location>
        <begin position="94"/>
        <end position="317"/>
    </location>
</feature>
<dbReference type="STRING" id="1507870.A0A1V8SHW1"/>
<evidence type="ECO:0000259" key="8">
    <source>
        <dbReference type="PROSITE" id="PS51706"/>
    </source>
</evidence>
<dbReference type="InParanoid" id="A0A1V8SHW1"/>
<keyword evidence="10" id="KW-1185">Reference proteome</keyword>
<dbReference type="PROSITE" id="PS51706">
    <property type="entry name" value="G_ENGB"/>
    <property type="match status" value="1"/>
</dbReference>
<dbReference type="InterPro" id="IPR027417">
    <property type="entry name" value="P-loop_NTPase"/>
</dbReference>
<dbReference type="GO" id="GO:0005739">
    <property type="term" value="C:mitochondrion"/>
    <property type="evidence" value="ECO:0007669"/>
    <property type="project" value="TreeGrafter"/>
</dbReference>
<evidence type="ECO:0000256" key="4">
    <source>
        <dbReference type="ARBA" id="ARBA00022723"/>
    </source>
</evidence>
<evidence type="ECO:0000256" key="6">
    <source>
        <dbReference type="ARBA" id="ARBA00022842"/>
    </source>
</evidence>
<dbReference type="FunCoup" id="A0A1V8SHW1">
    <property type="interactions" value="431"/>
</dbReference>
<evidence type="ECO:0000256" key="1">
    <source>
        <dbReference type="ARBA" id="ARBA00001946"/>
    </source>
</evidence>
<dbReference type="Proteomes" id="UP000192596">
    <property type="component" value="Unassembled WGS sequence"/>
</dbReference>
<dbReference type="OrthoDB" id="391988at2759"/>
<keyword evidence="6" id="KW-0460">Magnesium</keyword>
<evidence type="ECO:0000256" key="7">
    <source>
        <dbReference type="ARBA" id="ARBA00023134"/>
    </source>
</evidence>
<gene>
    <name evidence="9" type="ORF">B0A48_15721</name>
</gene>
<reference evidence="10" key="1">
    <citation type="submission" date="2017-03" db="EMBL/GenBank/DDBJ databases">
        <title>Genomes of endolithic fungi from Antarctica.</title>
        <authorList>
            <person name="Coleine C."/>
            <person name="Masonjones S."/>
            <person name="Stajich J.E."/>
        </authorList>
    </citation>
    <scope>NUCLEOTIDE SEQUENCE [LARGE SCALE GENOMIC DNA]</scope>
    <source>
        <strain evidence="10">CCFEE 5527</strain>
    </source>
</reference>
<keyword evidence="4" id="KW-0479">Metal-binding</keyword>
<dbReference type="Gene3D" id="3.40.50.300">
    <property type="entry name" value="P-loop containing nucleotide triphosphate hydrolases"/>
    <property type="match status" value="1"/>
</dbReference>
<dbReference type="EMBL" id="NAJO01000046">
    <property type="protein sequence ID" value="OQN98451.1"/>
    <property type="molecule type" value="Genomic_DNA"/>
</dbReference>
<comment type="caution">
    <text evidence="9">The sequence shown here is derived from an EMBL/GenBank/DDBJ whole genome shotgun (WGS) entry which is preliminary data.</text>
</comment>
<evidence type="ECO:0000313" key="10">
    <source>
        <dbReference type="Proteomes" id="UP000192596"/>
    </source>
</evidence>
<dbReference type="HAMAP" id="MF_00321">
    <property type="entry name" value="GTPase_EngB"/>
    <property type="match status" value="1"/>
</dbReference>
<proteinExistence type="inferred from homology"/>
<comment type="similarity">
    <text evidence="2">Belongs to the TRAFAC class TrmE-Era-EngA-EngB-Septin-like GTPase superfamily. EngB GTPase family.</text>
</comment>
<accession>A0A1V8SHW1</accession>
<sequence length="343" mass="37285">MDLLYLPPALRSNVYAALRYLPHRALSTHSISQTTIPPPPPETLLTLSPTTLNSYTTSLPPTAPQLKHAQTFFASSPPNILFTAAHFRSLPSSPHPEIAFLGRSNVGKSSLLNALFNTTANHTAYVSKRPGKTRTMNGFGIGGAGMGAAPLSGKKEAAWKRFGIGGMVVVDMPGYGGGSREEWGEEALKYLSKRKQLRRTFLLVDTEHGLKQSDLSLLTHLRRSGIAYTIVMSKADKLLHASAKIPGPVRLSNKLRELIIVQQRLREKLMEAYGDGREVREDILCCSAEKSLDERSGWRAKLGIDELRFAALSACGLQGDTAGLTRSASGLHGVLVQEDDSLD</sequence>
<dbReference type="GO" id="GO:0005525">
    <property type="term" value="F:GTP binding"/>
    <property type="evidence" value="ECO:0007669"/>
    <property type="project" value="UniProtKB-KW"/>
</dbReference>
<dbReference type="InterPro" id="IPR019987">
    <property type="entry name" value="GTP-bd_ribosome_bio_YsxC"/>
</dbReference>
<dbReference type="PRINTS" id="PR00326">
    <property type="entry name" value="GTP1OBG"/>
</dbReference>
<organism evidence="9 10">
    <name type="scientific">Cryoendolithus antarcticus</name>
    <dbReference type="NCBI Taxonomy" id="1507870"/>
    <lineage>
        <taxon>Eukaryota</taxon>
        <taxon>Fungi</taxon>
        <taxon>Dikarya</taxon>
        <taxon>Ascomycota</taxon>
        <taxon>Pezizomycotina</taxon>
        <taxon>Dothideomycetes</taxon>
        <taxon>Dothideomycetidae</taxon>
        <taxon>Cladosporiales</taxon>
        <taxon>Cladosporiaceae</taxon>
        <taxon>Cryoendolithus</taxon>
    </lineage>
</organism>
<dbReference type="PANTHER" id="PTHR46498">
    <property type="entry name" value="GTP-BINDING PROTEIN 8"/>
    <property type="match status" value="1"/>
</dbReference>
<dbReference type="PANTHER" id="PTHR46498:SF1">
    <property type="entry name" value="GTP-BINDING PROTEIN 8"/>
    <property type="match status" value="1"/>
</dbReference>
<evidence type="ECO:0000313" key="9">
    <source>
        <dbReference type="EMBL" id="OQN98451.1"/>
    </source>
</evidence>
<protein>
    <recommendedName>
        <fullName evidence="3">GTP-binding protein 8</fullName>
    </recommendedName>
</protein>
<dbReference type="AlphaFoldDB" id="A0A1V8SHW1"/>
<dbReference type="InterPro" id="IPR006073">
    <property type="entry name" value="GTP-bd"/>
</dbReference>
<dbReference type="Pfam" id="PF01926">
    <property type="entry name" value="MMR_HSR1"/>
    <property type="match status" value="1"/>
</dbReference>
<evidence type="ECO:0000256" key="2">
    <source>
        <dbReference type="ARBA" id="ARBA00009638"/>
    </source>
</evidence>
<keyword evidence="5" id="KW-0547">Nucleotide-binding</keyword>